<keyword evidence="2" id="KW-0540">Nuclease</keyword>
<keyword evidence="4" id="KW-0378">Hydrolase</keyword>
<dbReference type="InterPro" id="IPR002562">
    <property type="entry name" value="3'-5'_exonuclease_dom"/>
</dbReference>
<dbReference type="GO" id="GO:0008408">
    <property type="term" value="F:3'-5' exonuclease activity"/>
    <property type="evidence" value="ECO:0007669"/>
    <property type="project" value="InterPro"/>
</dbReference>
<keyword evidence="12" id="KW-1185">Reference proteome</keyword>
<keyword evidence="3" id="KW-0479">Metal-binding</keyword>
<comment type="subcellular location">
    <subcellularLocation>
        <location evidence="1">Nucleus</location>
    </subcellularLocation>
</comment>
<evidence type="ECO:0000256" key="3">
    <source>
        <dbReference type="ARBA" id="ARBA00022723"/>
    </source>
</evidence>
<accession>A0A261Y962</accession>
<evidence type="ECO:0000256" key="9">
    <source>
        <dbReference type="ARBA" id="ARBA00042761"/>
    </source>
</evidence>
<dbReference type="PANTHER" id="PTHR13620">
    <property type="entry name" value="3-5 EXONUCLEASE"/>
    <property type="match status" value="1"/>
</dbReference>
<evidence type="ECO:0000256" key="4">
    <source>
        <dbReference type="ARBA" id="ARBA00022801"/>
    </source>
</evidence>
<dbReference type="SUPFAM" id="SSF53098">
    <property type="entry name" value="Ribonuclease H-like"/>
    <property type="match status" value="1"/>
</dbReference>
<evidence type="ECO:0000259" key="10">
    <source>
        <dbReference type="SMART" id="SM00474"/>
    </source>
</evidence>
<dbReference type="GO" id="GO:0006139">
    <property type="term" value="P:nucleobase-containing compound metabolic process"/>
    <property type="evidence" value="ECO:0007669"/>
    <property type="project" value="InterPro"/>
</dbReference>
<keyword evidence="6" id="KW-0460">Magnesium</keyword>
<evidence type="ECO:0000313" key="11">
    <source>
        <dbReference type="EMBL" id="OZJ06984.1"/>
    </source>
</evidence>
<evidence type="ECO:0000313" key="12">
    <source>
        <dbReference type="Proteomes" id="UP000242875"/>
    </source>
</evidence>
<evidence type="ECO:0000256" key="8">
    <source>
        <dbReference type="ARBA" id="ARBA00040531"/>
    </source>
</evidence>
<evidence type="ECO:0000256" key="1">
    <source>
        <dbReference type="ARBA" id="ARBA00004123"/>
    </source>
</evidence>
<evidence type="ECO:0000256" key="5">
    <source>
        <dbReference type="ARBA" id="ARBA00022839"/>
    </source>
</evidence>
<keyword evidence="5" id="KW-0269">Exonuclease</keyword>
<dbReference type="Pfam" id="PF01612">
    <property type="entry name" value="DNA_pol_A_exo1"/>
    <property type="match status" value="1"/>
</dbReference>
<dbReference type="InterPro" id="IPR036397">
    <property type="entry name" value="RNaseH_sf"/>
</dbReference>
<dbReference type="OrthoDB" id="1920326at2759"/>
<dbReference type="CDD" id="cd06141">
    <property type="entry name" value="WRN_exo"/>
    <property type="match status" value="1"/>
</dbReference>
<proteinExistence type="predicted"/>
<gene>
    <name evidence="11" type="ORF">BZG36_00261</name>
</gene>
<comment type="caution">
    <text evidence="11">The sequence shown here is derived from an EMBL/GenBank/DDBJ whole genome shotgun (WGS) entry which is preliminary data.</text>
</comment>
<name>A0A261Y962_9FUNG</name>
<dbReference type="AlphaFoldDB" id="A0A261Y962"/>
<dbReference type="InterPro" id="IPR012337">
    <property type="entry name" value="RNaseH-like_sf"/>
</dbReference>
<dbReference type="GO" id="GO:0003676">
    <property type="term" value="F:nucleic acid binding"/>
    <property type="evidence" value="ECO:0007669"/>
    <property type="project" value="InterPro"/>
</dbReference>
<reference evidence="11 12" key="1">
    <citation type="journal article" date="2017" name="Mycologia">
        <title>Bifiguratus adelaidae, gen. et sp. nov., a new member of Mucoromycotina in endophytic and soil-dwelling habitats.</title>
        <authorList>
            <person name="Torres-Cruz T.J."/>
            <person name="Billingsley Tobias T.L."/>
            <person name="Almatruk M."/>
            <person name="Hesse C."/>
            <person name="Kuske C.R."/>
            <person name="Desiro A."/>
            <person name="Benucci G.M."/>
            <person name="Bonito G."/>
            <person name="Stajich J.E."/>
            <person name="Dunlap C."/>
            <person name="Arnold A.E."/>
            <person name="Porras-Alfaro A."/>
        </authorList>
    </citation>
    <scope>NUCLEOTIDE SEQUENCE [LARGE SCALE GENOMIC DNA]</scope>
    <source>
        <strain evidence="11 12">AZ0501</strain>
    </source>
</reference>
<dbReference type="EMBL" id="MVBO01000001">
    <property type="protein sequence ID" value="OZJ06984.1"/>
    <property type="molecule type" value="Genomic_DNA"/>
</dbReference>
<dbReference type="GO" id="GO:0046872">
    <property type="term" value="F:metal ion binding"/>
    <property type="evidence" value="ECO:0007669"/>
    <property type="project" value="UniProtKB-KW"/>
</dbReference>
<organism evidence="11 12">
    <name type="scientific">Bifiguratus adelaidae</name>
    <dbReference type="NCBI Taxonomy" id="1938954"/>
    <lineage>
        <taxon>Eukaryota</taxon>
        <taxon>Fungi</taxon>
        <taxon>Fungi incertae sedis</taxon>
        <taxon>Mucoromycota</taxon>
        <taxon>Mucoromycotina</taxon>
        <taxon>Endogonomycetes</taxon>
        <taxon>Endogonales</taxon>
        <taxon>Endogonales incertae sedis</taxon>
        <taxon>Bifiguratus</taxon>
    </lineage>
</organism>
<dbReference type="Proteomes" id="UP000242875">
    <property type="component" value="Unassembled WGS sequence"/>
</dbReference>
<dbReference type="PANTHER" id="PTHR13620:SF109">
    <property type="entry name" value="3'-5' EXONUCLEASE"/>
    <property type="match status" value="1"/>
</dbReference>
<dbReference type="Gene3D" id="3.30.420.10">
    <property type="entry name" value="Ribonuclease H-like superfamily/Ribonuclease H"/>
    <property type="match status" value="1"/>
</dbReference>
<dbReference type="GO" id="GO:0005634">
    <property type="term" value="C:nucleus"/>
    <property type="evidence" value="ECO:0007669"/>
    <property type="project" value="UniProtKB-SubCell"/>
</dbReference>
<protein>
    <recommendedName>
        <fullName evidence="8">3'-5' exonuclease</fullName>
    </recommendedName>
    <alternativeName>
        <fullName evidence="9">Werner Syndrome-like exonuclease</fullName>
    </alternativeName>
</protein>
<keyword evidence="7" id="KW-0539">Nucleus</keyword>
<dbReference type="SMART" id="SM00474">
    <property type="entry name" value="35EXOc"/>
    <property type="match status" value="1"/>
</dbReference>
<sequence length="313" mass="35796">MLTSDSWCKQWYQWHSHRSQKPAKDEENPRGLPVFTHTDLDRTLSVRYLRKMNEVEEGLKTIRDTVVGFDMEWPVLYRRKQAKTALIQICGESIALLIHISCMSCFPPSLTRFLEDTSILKAGLNIRGDAAKLYRDYRVQLAGAIELSDLAKKIYNRDEVGVRGGTLQRLIELEFGKHLPKGPVRTGRWHMILDEEQKQYAATDAYASLALYKMLIDTSRTPRKKDANGEGRMLDDVSTDIASSNYDQIDREPTSERLHTFSSNLEQKILPSATTRHIPVCPRSIKRHERLAISSPSPSSTIKKILAANMHRM</sequence>
<feature type="domain" description="3'-5' exonuclease" evidence="10">
    <location>
        <begin position="46"/>
        <end position="220"/>
    </location>
</feature>
<evidence type="ECO:0000256" key="7">
    <source>
        <dbReference type="ARBA" id="ARBA00023242"/>
    </source>
</evidence>
<dbReference type="InterPro" id="IPR051132">
    <property type="entry name" value="3-5_Exonuclease_domain"/>
</dbReference>
<evidence type="ECO:0000256" key="2">
    <source>
        <dbReference type="ARBA" id="ARBA00022722"/>
    </source>
</evidence>
<evidence type="ECO:0000256" key="6">
    <source>
        <dbReference type="ARBA" id="ARBA00022842"/>
    </source>
</evidence>